<evidence type="ECO:0008006" key="4">
    <source>
        <dbReference type="Google" id="ProtNLM"/>
    </source>
</evidence>
<dbReference type="AlphaFoldDB" id="A0A5C8P2N0"/>
<keyword evidence="1" id="KW-0812">Transmembrane</keyword>
<dbReference type="OrthoDB" id="2969911at2"/>
<evidence type="ECO:0000313" key="3">
    <source>
        <dbReference type="Proteomes" id="UP000321574"/>
    </source>
</evidence>
<keyword evidence="1" id="KW-0472">Membrane</keyword>
<proteinExistence type="predicted"/>
<accession>A0A5C8P2N0</accession>
<name>A0A5C8P2N0_9BACI</name>
<protein>
    <recommendedName>
        <fullName evidence="4">Permease</fullName>
    </recommendedName>
</protein>
<keyword evidence="3" id="KW-1185">Reference proteome</keyword>
<sequence>MKRREKAMTVLMVTFIGLNENDILYIFVFLGILGSYFSVKPLISFMMALKLEKLLNYILGSLLFFTLYFGIALWKDEWQLIIYDQLQFTLQAVALFGGVLFTVYLVKGIRKN</sequence>
<evidence type="ECO:0000313" key="2">
    <source>
        <dbReference type="EMBL" id="TXL67534.1"/>
    </source>
</evidence>
<reference evidence="2 3" key="1">
    <citation type="submission" date="2019-06" db="EMBL/GenBank/DDBJ databases">
        <title>Cerasibacillus sp. nov., isolated from maize field.</title>
        <authorList>
            <person name="Lin S.-Y."/>
            <person name="Tsai C.-F."/>
            <person name="Young C.-C."/>
        </authorList>
    </citation>
    <scope>NUCLEOTIDE SEQUENCE [LARGE SCALE GENOMIC DNA]</scope>
    <source>
        <strain evidence="2 3">CC-CFT480</strain>
    </source>
</reference>
<gene>
    <name evidence="2" type="ORF">FHP05_00520</name>
</gene>
<feature type="transmembrane region" description="Helical" evidence="1">
    <location>
        <begin position="54"/>
        <end position="74"/>
    </location>
</feature>
<dbReference type="Proteomes" id="UP000321574">
    <property type="component" value="Unassembled WGS sequence"/>
</dbReference>
<comment type="caution">
    <text evidence="2">The sequence shown here is derived from an EMBL/GenBank/DDBJ whole genome shotgun (WGS) entry which is preliminary data.</text>
</comment>
<dbReference type="EMBL" id="VDUW01000001">
    <property type="protein sequence ID" value="TXL67534.1"/>
    <property type="molecule type" value="Genomic_DNA"/>
</dbReference>
<feature type="transmembrane region" description="Helical" evidence="1">
    <location>
        <begin position="86"/>
        <end position="106"/>
    </location>
</feature>
<evidence type="ECO:0000256" key="1">
    <source>
        <dbReference type="SAM" id="Phobius"/>
    </source>
</evidence>
<feature type="transmembrane region" description="Helical" evidence="1">
    <location>
        <begin position="23"/>
        <end position="42"/>
    </location>
</feature>
<keyword evidence="1" id="KW-1133">Transmembrane helix</keyword>
<organism evidence="2 3">
    <name type="scientific">Cerasibacillus terrae</name>
    <dbReference type="NCBI Taxonomy" id="2498845"/>
    <lineage>
        <taxon>Bacteria</taxon>
        <taxon>Bacillati</taxon>
        <taxon>Bacillota</taxon>
        <taxon>Bacilli</taxon>
        <taxon>Bacillales</taxon>
        <taxon>Bacillaceae</taxon>
        <taxon>Cerasibacillus</taxon>
    </lineage>
</organism>